<reference evidence="1 2" key="1">
    <citation type="submission" date="2023-03" db="EMBL/GenBank/DDBJ databases">
        <title>High recombination rates correlate with genetic variation in Cardiocondyla obscurior ants.</title>
        <authorList>
            <person name="Errbii M."/>
        </authorList>
    </citation>
    <scope>NUCLEOTIDE SEQUENCE [LARGE SCALE GENOMIC DNA]</scope>
    <source>
        <strain evidence="1">Alpha-2009</strain>
        <tissue evidence="1">Whole body</tissue>
    </source>
</reference>
<proteinExistence type="predicted"/>
<evidence type="ECO:0000313" key="1">
    <source>
        <dbReference type="EMBL" id="KAL0134243.1"/>
    </source>
</evidence>
<dbReference type="EMBL" id="JADYXP020000001">
    <property type="protein sequence ID" value="KAL0134243.1"/>
    <property type="molecule type" value="Genomic_DNA"/>
</dbReference>
<sequence>MFAQCRSKPGSYSLHGDKVAILGVREWNAELRNSVVICSFFFAPFFFKPLSSLAFAGVAQEHLKCLRSTTFAASKRRDVYGSHRELHRCDTIMATADTVIFQMLSA</sequence>
<comment type="caution">
    <text evidence="1">The sequence shown here is derived from an EMBL/GenBank/DDBJ whole genome shotgun (WGS) entry which is preliminary data.</text>
</comment>
<accession>A0AAW2H3T0</accession>
<dbReference type="Proteomes" id="UP001430953">
    <property type="component" value="Unassembled WGS sequence"/>
</dbReference>
<protein>
    <submittedName>
        <fullName evidence="1">Uncharacterized protein</fullName>
    </submittedName>
</protein>
<evidence type="ECO:0000313" key="2">
    <source>
        <dbReference type="Proteomes" id="UP001430953"/>
    </source>
</evidence>
<name>A0AAW2H3T0_9HYME</name>
<gene>
    <name evidence="1" type="ORF">PUN28_001202</name>
</gene>
<dbReference type="AlphaFoldDB" id="A0AAW2H3T0"/>
<organism evidence="1 2">
    <name type="scientific">Cardiocondyla obscurior</name>
    <dbReference type="NCBI Taxonomy" id="286306"/>
    <lineage>
        <taxon>Eukaryota</taxon>
        <taxon>Metazoa</taxon>
        <taxon>Ecdysozoa</taxon>
        <taxon>Arthropoda</taxon>
        <taxon>Hexapoda</taxon>
        <taxon>Insecta</taxon>
        <taxon>Pterygota</taxon>
        <taxon>Neoptera</taxon>
        <taxon>Endopterygota</taxon>
        <taxon>Hymenoptera</taxon>
        <taxon>Apocrita</taxon>
        <taxon>Aculeata</taxon>
        <taxon>Formicoidea</taxon>
        <taxon>Formicidae</taxon>
        <taxon>Myrmicinae</taxon>
        <taxon>Cardiocondyla</taxon>
    </lineage>
</organism>
<keyword evidence="2" id="KW-1185">Reference proteome</keyword>